<comment type="caution">
    <text evidence="2">The sequence shown here is derived from an EMBL/GenBank/DDBJ whole genome shotgun (WGS) entry which is preliminary data.</text>
</comment>
<gene>
    <name evidence="2" type="ORF">COV74_10575</name>
</gene>
<keyword evidence="1" id="KW-0472">Membrane</keyword>
<sequence>MMNRTGLSRKDRWQKKRPSVLGLSLVELMLTLMVLSVMVVIVTGTVSLSKLMLYKQVDQTQVDTKANRIMNLIMRELREAKQGIGNCGTNNCSDTAWNNPNNICAGIFCMNDGVVYALSFKIPEKTTETGTAYKTIRYDMKINAHEIQRREISSIGVVTGPTTMAKNTDAFVSFIYGNQEPSLRIFMSAYDSRNASLKKDLYNEVSFRNK</sequence>
<keyword evidence="1" id="KW-1133">Transmembrane helix</keyword>
<feature type="transmembrane region" description="Helical" evidence="1">
    <location>
        <begin position="20"/>
        <end position="42"/>
    </location>
</feature>
<dbReference type="Proteomes" id="UP000230859">
    <property type="component" value="Unassembled WGS sequence"/>
</dbReference>
<protein>
    <submittedName>
        <fullName evidence="2">Uncharacterized protein</fullName>
    </submittedName>
</protein>
<reference evidence="2 3" key="1">
    <citation type="submission" date="2017-09" db="EMBL/GenBank/DDBJ databases">
        <title>Depth-based differentiation of microbial function through sediment-hosted aquifers and enrichment of novel symbionts in the deep terrestrial subsurface.</title>
        <authorList>
            <person name="Probst A.J."/>
            <person name="Ladd B."/>
            <person name="Jarett J.K."/>
            <person name="Geller-Mcgrath D.E."/>
            <person name="Sieber C.M."/>
            <person name="Emerson J.B."/>
            <person name="Anantharaman K."/>
            <person name="Thomas B.C."/>
            <person name="Malmstrom R."/>
            <person name="Stieglmeier M."/>
            <person name="Klingl A."/>
            <person name="Woyke T."/>
            <person name="Ryan C.M."/>
            <person name="Banfield J.F."/>
        </authorList>
    </citation>
    <scope>NUCLEOTIDE SEQUENCE [LARGE SCALE GENOMIC DNA]</scope>
    <source>
        <strain evidence="2">CG11_big_fil_rev_8_21_14_0_20_45_26</strain>
    </source>
</reference>
<organism evidence="2 3">
    <name type="scientific">Candidatus Abzuiibacterium crystallinum</name>
    <dbReference type="NCBI Taxonomy" id="1974748"/>
    <lineage>
        <taxon>Bacteria</taxon>
        <taxon>Pseudomonadati</taxon>
        <taxon>Candidatus Omnitrophota</taxon>
        <taxon>Candidatus Abzuiibacterium</taxon>
    </lineage>
</organism>
<name>A0A2H0LMY2_9BACT</name>
<keyword evidence="1" id="KW-0812">Transmembrane</keyword>
<evidence type="ECO:0000256" key="1">
    <source>
        <dbReference type="SAM" id="Phobius"/>
    </source>
</evidence>
<proteinExistence type="predicted"/>
<dbReference type="AlphaFoldDB" id="A0A2H0LMY2"/>
<dbReference type="EMBL" id="PCVY01000076">
    <property type="protein sequence ID" value="PIQ85034.1"/>
    <property type="molecule type" value="Genomic_DNA"/>
</dbReference>
<evidence type="ECO:0000313" key="2">
    <source>
        <dbReference type="EMBL" id="PIQ85034.1"/>
    </source>
</evidence>
<accession>A0A2H0LMY2</accession>
<evidence type="ECO:0000313" key="3">
    <source>
        <dbReference type="Proteomes" id="UP000230859"/>
    </source>
</evidence>